<feature type="domain" description="Protein argonaute N-terminal" evidence="1">
    <location>
        <begin position="106"/>
        <end position="181"/>
    </location>
</feature>
<sequence length="187" mass="20437">STNSLFFQTEAALIPSSFVPHVGSLFNQAPPFGQSQMPITQQPPLPPIGQPPAPVGTQPLTFMTAKTSNLAPGGPIASSGYKPEDTTSMCTVFLAPRRPGHGIEGRPVVLRANHFQVRIPGGVIQHYEISVSPEKCPRRVNREIVNTMVRAYGRIFGQLKPVYDGKKNMYTRDPLPIGKDKVSILRH</sequence>
<dbReference type="AlphaFoldDB" id="A0A915KP56"/>
<reference evidence="3" key="1">
    <citation type="submission" date="2022-11" db="UniProtKB">
        <authorList>
            <consortium name="WormBaseParasite"/>
        </authorList>
    </citation>
    <scope>IDENTIFICATION</scope>
</reference>
<protein>
    <submittedName>
        <fullName evidence="3">Protein argonaute N-terminal domain-containing protein</fullName>
    </submittedName>
</protein>
<dbReference type="Pfam" id="PF16486">
    <property type="entry name" value="ArgoN"/>
    <property type="match status" value="1"/>
</dbReference>
<dbReference type="WBParaSite" id="nRc.2.0.1.t40647-RA">
    <property type="protein sequence ID" value="nRc.2.0.1.t40647-RA"/>
    <property type="gene ID" value="nRc.2.0.1.g40647"/>
</dbReference>
<dbReference type="InterPro" id="IPR032474">
    <property type="entry name" value="Argonaute_N"/>
</dbReference>
<name>A0A915KP56_ROMCU</name>
<evidence type="ECO:0000259" key="1">
    <source>
        <dbReference type="Pfam" id="PF16486"/>
    </source>
</evidence>
<evidence type="ECO:0000313" key="3">
    <source>
        <dbReference type="WBParaSite" id="nRc.2.0.1.t40647-RA"/>
    </source>
</evidence>
<keyword evidence="2" id="KW-1185">Reference proteome</keyword>
<accession>A0A915KP56</accession>
<dbReference type="Proteomes" id="UP000887565">
    <property type="component" value="Unplaced"/>
</dbReference>
<organism evidence="2 3">
    <name type="scientific">Romanomermis culicivorax</name>
    <name type="common">Nematode worm</name>
    <dbReference type="NCBI Taxonomy" id="13658"/>
    <lineage>
        <taxon>Eukaryota</taxon>
        <taxon>Metazoa</taxon>
        <taxon>Ecdysozoa</taxon>
        <taxon>Nematoda</taxon>
        <taxon>Enoplea</taxon>
        <taxon>Dorylaimia</taxon>
        <taxon>Mermithida</taxon>
        <taxon>Mermithoidea</taxon>
        <taxon>Mermithidae</taxon>
        <taxon>Romanomermis</taxon>
    </lineage>
</organism>
<proteinExistence type="predicted"/>
<evidence type="ECO:0000313" key="2">
    <source>
        <dbReference type="Proteomes" id="UP000887565"/>
    </source>
</evidence>